<comment type="caution">
    <text evidence="2">The sequence shown here is derived from an EMBL/GenBank/DDBJ whole genome shotgun (WGS) entry which is preliminary data.</text>
</comment>
<protein>
    <submittedName>
        <fullName evidence="2">Uncharacterized protein</fullName>
    </submittedName>
</protein>
<keyword evidence="1" id="KW-0732">Signal</keyword>
<accession>A0ABU3EK94</accession>
<dbReference type="EMBL" id="JAVRQI010000030">
    <property type="protein sequence ID" value="MDT1064677.1"/>
    <property type="molecule type" value="Genomic_DNA"/>
</dbReference>
<keyword evidence="3" id="KW-1185">Reference proteome</keyword>
<dbReference type="Proteomes" id="UP001251085">
    <property type="component" value="Unassembled WGS sequence"/>
</dbReference>
<evidence type="ECO:0000313" key="3">
    <source>
        <dbReference type="Proteomes" id="UP001251085"/>
    </source>
</evidence>
<dbReference type="RefSeq" id="WP_311761757.1">
    <property type="nucleotide sequence ID" value="NZ_JAVRQI010000030.1"/>
</dbReference>
<gene>
    <name evidence="2" type="ORF">RM190_22670</name>
</gene>
<sequence length="111" mass="12465">MIGKLCLMSLPTLAPLAVPALGQSTDFFPDCLPPEEPYLPVEDDALARYAELIAADFERYFSEVTRYFACMDATRQAEFEQARQVSEQHRRFLDRLDALGFSSKATAGRTP</sequence>
<evidence type="ECO:0000256" key="1">
    <source>
        <dbReference type="SAM" id="SignalP"/>
    </source>
</evidence>
<feature type="chain" id="PRO_5045410899" evidence="1">
    <location>
        <begin position="23"/>
        <end position="111"/>
    </location>
</feature>
<evidence type="ECO:0000313" key="2">
    <source>
        <dbReference type="EMBL" id="MDT1064677.1"/>
    </source>
</evidence>
<name>A0ABU3EK94_9RHOB</name>
<proteinExistence type="predicted"/>
<organism evidence="2 3">
    <name type="scientific">Paracoccus broussonetiae</name>
    <dbReference type="NCBI Taxonomy" id="3075834"/>
    <lineage>
        <taxon>Bacteria</taxon>
        <taxon>Pseudomonadati</taxon>
        <taxon>Pseudomonadota</taxon>
        <taxon>Alphaproteobacteria</taxon>
        <taxon>Rhodobacterales</taxon>
        <taxon>Paracoccaceae</taxon>
        <taxon>Paracoccus</taxon>
    </lineage>
</organism>
<feature type="signal peptide" evidence="1">
    <location>
        <begin position="1"/>
        <end position="22"/>
    </location>
</feature>
<reference evidence="3" key="1">
    <citation type="submission" date="2023-07" db="EMBL/GenBank/DDBJ databases">
        <title>Characterization of two Paracoccaceae strains isolated from Phycosphere and proposal of Xinfangfangia lacusdiani sp. nov.</title>
        <authorList>
            <person name="Deng Y."/>
            <person name="Zhang Y.Q."/>
        </authorList>
    </citation>
    <scope>NUCLEOTIDE SEQUENCE [LARGE SCALE GENOMIC DNA]</scope>
    <source>
        <strain evidence="3">CPCC 101403</strain>
    </source>
</reference>